<keyword evidence="3" id="KW-1185">Reference proteome</keyword>
<dbReference type="InParanoid" id="A0A074YGB9"/>
<dbReference type="AlphaFoldDB" id="A0A074YGB9"/>
<evidence type="ECO:0000256" key="1">
    <source>
        <dbReference type="SAM" id="MobiDB-lite"/>
    </source>
</evidence>
<feature type="region of interest" description="Disordered" evidence="1">
    <location>
        <begin position="23"/>
        <end position="76"/>
    </location>
</feature>
<dbReference type="EMBL" id="KL584755">
    <property type="protein sequence ID" value="KEQ96878.1"/>
    <property type="molecule type" value="Genomic_DNA"/>
</dbReference>
<dbReference type="HOGENOM" id="CLU_410468_0_0_1"/>
<accession>A0A074YGB9</accession>
<feature type="compositionally biased region" description="Polar residues" evidence="1">
    <location>
        <begin position="23"/>
        <end position="68"/>
    </location>
</feature>
<dbReference type="RefSeq" id="XP_013345393.1">
    <property type="nucleotide sequence ID" value="XM_013489939.1"/>
</dbReference>
<evidence type="ECO:0000313" key="3">
    <source>
        <dbReference type="Proteomes" id="UP000030641"/>
    </source>
</evidence>
<dbReference type="Proteomes" id="UP000030641">
    <property type="component" value="Unassembled WGS sequence"/>
</dbReference>
<dbReference type="GeneID" id="25366064"/>
<dbReference type="OrthoDB" id="3906271at2759"/>
<reference evidence="2 3" key="1">
    <citation type="journal article" date="2014" name="BMC Genomics">
        <title>Genome sequencing of four Aureobasidium pullulans varieties: biotechnological potential, stress tolerance, and description of new species.</title>
        <authorList>
            <person name="Gostin Ar C."/>
            <person name="Ohm R.A."/>
            <person name="Kogej T."/>
            <person name="Sonjak S."/>
            <person name="Turk M."/>
            <person name="Zajc J."/>
            <person name="Zalar P."/>
            <person name="Grube M."/>
            <person name="Sun H."/>
            <person name="Han J."/>
            <person name="Sharma A."/>
            <person name="Chiniquy J."/>
            <person name="Ngan C.Y."/>
            <person name="Lipzen A."/>
            <person name="Barry K."/>
            <person name="Grigoriev I.V."/>
            <person name="Gunde-Cimerman N."/>
        </authorList>
    </citation>
    <scope>NUCLEOTIDE SEQUENCE [LARGE SCALE GENOMIC DNA]</scope>
    <source>
        <strain evidence="2 3">EXF-2481</strain>
    </source>
</reference>
<feature type="compositionally biased region" description="Low complexity" evidence="1">
    <location>
        <begin position="364"/>
        <end position="379"/>
    </location>
</feature>
<feature type="compositionally biased region" description="Low complexity" evidence="1">
    <location>
        <begin position="165"/>
        <end position="212"/>
    </location>
</feature>
<feature type="region of interest" description="Disordered" evidence="1">
    <location>
        <begin position="327"/>
        <end position="393"/>
    </location>
</feature>
<feature type="region of interest" description="Disordered" evidence="1">
    <location>
        <begin position="165"/>
        <end position="300"/>
    </location>
</feature>
<sequence>MIAPRHSTSITPEKKRGFVDWMHNTNPKAQNTQDHALQEASQETAPRTFYPNTTSLSVYSPIPSTHQHAQPPPPGSQAFVASQVSYKRIMVFSPNGSISCNGVSAPRLGRPISQITHEPIPQQQQRQQLASSLTPQGSRFAPQFAAKLRSISGLTQQHQLLEPIQQHQQSQQYQDSQQYQQYQQYSSNQYHQPHQQQHQPPRQYQHRQPGQPDLDHLLRSRATSSQQSFPQINSVQGHAGRSPSSEARYQPYPASRAGSSQGSLLFNPQNKPQAGLQHDRAASYPRPHVSARSGPAATPCALQSAVPTSLPTSQNLLQSQVGHGSFQPQHHVVSQPLPSCGLKPFPHSHTSVQAHVRHTSQEVSPTSSDTLPRSSPSSLQGPAPPNSAAQHQPNDALHATVFKSQAVLPTVTQASLPSATHAQLAHVSGPSPAQVPPRPSSHGVWLPELHLVIYAALPLQAADCSEVNHDKQRALHERVRRRPVERLRPHEFLDHLTMDHNISYRPRIAKVYDILFMQALLFHKDLVLLVSQRELKTPRWEPPQSVWHGYDVSTLPSKVPIWYHVRKAINQVTDFQPSEVAPCAGCERHDSPVDIVKTNGKLTHGWAVAYAFDVKPECIRSTLLVHRTDLVIGFFKEHQVEHLNMDPVWKSKLLEVFKSRREIGKSVYK</sequence>
<gene>
    <name evidence="2" type="ORF">AUEXF2481DRAFT_38286</name>
</gene>
<feature type="compositionally biased region" description="Polar residues" evidence="1">
    <location>
        <begin position="221"/>
        <end position="247"/>
    </location>
</feature>
<evidence type="ECO:0000313" key="2">
    <source>
        <dbReference type="EMBL" id="KEQ96878.1"/>
    </source>
</evidence>
<feature type="compositionally biased region" description="Polar residues" evidence="1">
    <location>
        <begin position="257"/>
        <end position="272"/>
    </location>
</feature>
<proteinExistence type="predicted"/>
<name>A0A074YGB9_AURSE</name>
<organism evidence="2 3">
    <name type="scientific">Aureobasidium subglaciale (strain EXF-2481)</name>
    <name type="common">Aureobasidium pullulans var. subglaciale</name>
    <dbReference type="NCBI Taxonomy" id="1043005"/>
    <lineage>
        <taxon>Eukaryota</taxon>
        <taxon>Fungi</taxon>
        <taxon>Dikarya</taxon>
        <taxon>Ascomycota</taxon>
        <taxon>Pezizomycotina</taxon>
        <taxon>Dothideomycetes</taxon>
        <taxon>Dothideomycetidae</taxon>
        <taxon>Dothideales</taxon>
        <taxon>Saccotheciaceae</taxon>
        <taxon>Aureobasidium</taxon>
    </lineage>
</organism>
<protein>
    <submittedName>
        <fullName evidence="2">Uncharacterized protein</fullName>
    </submittedName>
</protein>